<organism evidence="1 2">
    <name type="scientific">Autumnicola musiva</name>
    <dbReference type="NCBI Taxonomy" id="3075589"/>
    <lineage>
        <taxon>Bacteria</taxon>
        <taxon>Pseudomonadati</taxon>
        <taxon>Bacteroidota</taxon>
        <taxon>Flavobacteriia</taxon>
        <taxon>Flavobacteriales</taxon>
        <taxon>Flavobacteriaceae</taxon>
        <taxon>Autumnicola</taxon>
    </lineage>
</organism>
<gene>
    <name evidence="1" type="ORF">RM539_10495</name>
</gene>
<comment type="caution">
    <text evidence="1">The sequence shown here is derived from an EMBL/GenBank/DDBJ whole genome shotgun (WGS) entry which is preliminary data.</text>
</comment>
<evidence type="ECO:0000313" key="1">
    <source>
        <dbReference type="EMBL" id="MDT0677010.1"/>
    </source>
</evidence>
<accession>A0ABU3D650</accession>
<name>A0ABU3D650_9FLAO</name>
<evidence type="ECO:0000313" key="2">
    <source>
        <dbReference type="Proteomes" id="UP001262582"/>
    </source>
</evidence>
<sequence>MSEEYLKNFIKLSEAIYDSAEEILIKPSKTWNDNILKKEWFDKNCYSNKYITMSPGWYWIACDLNFEEVKKLNSSNDALRRNACKIGELSRKNIKTFGAEYLCKLDDDGKQIIYNGHQNNVVIRLRQHFNLNNDSTGALGLNCYPLSKKTGKLGFLENLISKD</sequence>
<keyword evidence="2" id="KW-1185">Reference proteome</keyword>
<evidence type="ECO:0008006" key="3">
    <source>
        <dbReference type="Google" id="ProtNLM"/>
    </source>
</evidence>
<protein>
    <recommendedName>
        <fullName evidence="3">GIY-YIG domain-containing protein</fullName>
    </recommendedName>
</protein>
<proteinExistence type="predicted"/>
<dbReference type="Proteomes" id="UP001262582">
    <property type="component" value="Unassembled WGS sequence"/>
</dbReference>
<reference evidence="1 2" key="1">
    <citation type="submission" date="2023-09" db="EMBL/GenBank/DDBJ databases">
        <authorList>
            <person name="Rey-Velasco X."/>
        </authorList>
    </citation>
    <scope>NUCLEOTIDE SEQUENCE [LARGE SCALE GENOMIC DNA]</scope>
    <source>
        <strain evidence="1 2">F117</strain>
    </source>
</reference>
<dbReference type="EMBL" id="JAVRHK010000006">
    <property type="protein sequence ID" value="MDT0677010.1"/>
    <property type="molecule type" value="Genomic_DNA"/>
</dbReference>
<dbReference type="RefSeq" id="WP_311503354.1">
    <property type="nucleotide sequence ID" value="NZ_JAVRHK010000006.1"/>
</dbReference>